<keyword evidence="3" id="KW-1185">Reference proteome</keyword>
<reference evidence="2 3" key="1">
    <citation type="submission" date="2019-03" db="EMBL/GenBank/DDBJ databases">
        <title>Genomic Encyclopedia of Type Strains, Phase IV (KMG-IV): sequencing the most valuable type-strain genomes for metagenomic binning, comparative biology and taxonomic classification.</title>
        <authorList>
            <person name="Goeker M."/>
        </authorList>
    </citation>
    <scope>NUCLEOTIDE SEQUENCE [LARGE SCALE GENOMIC DNA]</scope>
    <source>
        <strain evidence="2 3">DSM 25488</strain>
    </source>
</reference>
<dbReference type="PANTHER" id="PTHR35399:SF4">
    <property type="entry name" value="MEMBRANE PROTEIN"/>
    <property type="match status" value="1"/>
</dbReference>
<gene>
    <name evidence="2" type="ORF">C8D91_1616</name>
</gene>
<evidence type="ECO:0000256" key="1">
    <source>
        <dbReference type="SAM" id="SignalP"/>
    </source>
</evidence>
<feature type="signal peptide" evidence="1">
    <location>
        <begin position="1"/>
        <end position="27"/>
    </location>
</feature>
<dbReference type="InterPro" id="IPR011042">
    <property type="entry name" value="6-blade_b-propeller_TolB-like"/>
</dbReference>
<feature type="chain" id="PRO_5020794813" evidence="1">
    <location>
        <begin position="28"/>
        <end position="400"/>
    </location>
</feature>
<organism evidence="2 3">
    <name type="scientific">Marinicella litoralis</name>
    <dbReference type="NCBI Taxonomy" id="644220"/>
    <lineage>
        <taxon>Bacteria</taxon>
        <taxon>Pseudomonadati</taxon>
        <taxon>Pseudomonadota</taxon>
        <taxon>Gammaproteobacteria</taxon>
        <taxon>Lysobacterales</taxon>
        <taxon>Marinicellaceae</taxon>
        <taxon>Marinicella</taxon>
    </lineage>
</organism>
<dbReference type="PANTHER" id="PTHR35399">
    <property type="entry name" value="SLR8030 PROTEIN"/>
    <property type="match status" value="1"/>
</dbReference>
<sequence length="400" mass="44735">MSDRRKFVTKLLKISALSATLPGLAKAYGQTQSKAASIMHLMPADQQGIRLPYGFKSRVVAVAGVAPTDKSKYRWHEKPDGGAVYQDFSRDNLGGWIYACNEESKTGGVGALKFNAEGEVIDAYRILDNTLYNCAGGKTPWNTWISGEEIPYGLMWECDPYGNNLAQAIHCLGSFEHEACAVDPVNRAIYLTEDEKNGRFYRTVLPKYPSYEKGQLQVAEVKGDVFSGTAKLVWHDVPQPNPKKPELETRYQVKQSTIFNGGEGIWYYAGFVYFSTKGDNRIWSLDLDQQIIKVIYDFKTSQFPVLSGVDNITVDNNGIIYVCEDGGNMQIVMLSENGQAVPLLQIENQDKSEITGVSFTDDGNRMYFNSQRGPGHYGKKGITYEITGPFEHLHQFFNQS</sequence>
<keyword evidence="1" id="KW-0732">Signal</keyword>
<dbReference type="OrthoDB" id="9801383at2"/>
<comment type="caution">
    <text evidence="2">The sequence shown here is derived from an EMBL/GenBank/DDBJ whole genome shotgun (WGS) entry which is preliminary data.</text>
</comment>
<proteinExistence type="predicted"/>
<evidence type="ECO:0000313" key="2">
    <source>
        <dbReference type="EMBL" id="TDR20641.1"/>
    </source>
</evidence>
<dbReference type="InterPro" id="IPR008557">
    <property type="entry name" value="PhoX"/>
</dbReference>
<evidence type="ECO:0000313" key="3">
    <source>
        <dbReference type="Proteomes" id="UP000295724"/>
    </source>
</evidence>
<name>A0A4V3DI38_9GAMM</name>
<dbReference type="AlphaFoldDB" id="A0A4V3DI38"/>
<dbReference type="SUPFAM" id="SSF63825">
    <property type="entry name" value="YWTD domain"/>
    <property type="match status" value="1"/>
</dbReference>
<dbReference type="Proteomes" id="UP000295724">
    <property type="component" value="Unassembled WGS sequence"/>
</dbReference>
<protein>
    <submittedName>
        <fullName evidence="2">Uncharacterized protein DUF839</fullName>
    </submittedName>
</protein>
<dbReference type="EMBL" id="SNZB01000003">
    <property type="protein sequence ID" value="TDR20641.1"/>
    <property type="molecule type" value="Genomic_DNA"/>
</dbReference>
<dbReference type="RefSeq" id="WP_099018759.1">
    <property type="nucleotide sequence ID" value="NZ_NIHB01000001.1"/>
</dbReference>
<dbReference type="Pfam" id="PF05787">
    <property type="entry name" value="PhoX"/>
    <property type="match status" value="3"/>
</dbReference>
<dbReference type="Gene3D" id="2.120.10.30">
    <property type="entry name" value="TolB, C-terminal domain"/>
    <property type="match status" value="1"/>
</dbReference>
<accession>A0A4V3DI38</accession>